<dbReference type="InterPro" id="IPR050833">
    <property type="entry name" value="Poly_Biosynth_Transport"/>
</dbReference>
<comment type="similarity">
    <text evidence="2">Belongs to the polysaccharide synthase family.</text>
</comment>
<dbReference type="PANTHER" id="PTHR30250">
    <property type="entry name" value="PST FAMILY PREDICTED COLANIC ACID TRANSPORTER"/>
    <property type="match status" value="1"/>
</dbReference>
<feature type="transmembrane region" description="Helical" evidence="7">
    <location>
        <begin position="115"/>
        <end position="135"/>
    </location>
</feature>
<evidence type="ECO:0000313" key="8">
    <source>
        <dbReference type="EMBL" id="MBW4658243.1"/>
    </source>
</evidence>
<organism evidence="8 9">
    <name type="scientific">Drouetiella hepatica Uher 2000/2452</name>
    <dbReference type="NCBI Taxonomy" id="904376"/>
    <lineage>
        <taxon>Bacteria</taxon>
        <taxon>Bacillati</taxon>
        <taxon>Cyanobacteriota</taxon>
        <taxon>Cyanophyceae</taxon>
        <taxon>Oculatellales</taxon>
        <taxon>Oculatellaceae</taxon>
        <taxon>Drouetiella</taxon>
    </lineage>
</organism>
<reference evidence="8" key="2">
    <citation type="journal article" date="2022" name="Microbiol. Resour. Announc.">
        <title>Metagenome Sequencing to Explore Phylogenomics of Terrestrial Cyanobacteria.</title>
        <authorList>
            <person name="Ward R.D."/>
            <person name="Stajich J.E."/>
            <person name="Johansen J.R."/>
            <person name="Huntemann M."/>
            <person name="Clum A."/>
            <person name="Foster B."/>
            <person name="Foster B."/>
            <person name="Roux S."/>
            <person name="Palaniappan K."/>
            <person name="Varghese N."/>
            <person name="Mukherjee S."/>
            <person name="Reddy T.B.K."/>
            <person name="Daum C."/>
            <person name="Copeland A."/>
            <person name="Chen I.A."/>
            <person name="Ivanova N.N."/>
            <person name="Kyrpides N.C."/>
            <person name="Shapiro N."/>
            <person name="Eloe-Fadrosh E.A."/>
            <person name="Pietrasiak N."/>
        </authorList>
    </citation>
    <scope>NUCLEOTIDE SEQUENCE</scope>
    <source>
        <strain evidence="8">UHER 2000/2452</strain>
    </source>
</reference>
<evidence type="ECO:0000313" key="9">
    <source>
        <dbReference type="Proteomes" id="UP000757435"/>
    </source>
</evidence>
<evidence type="ECO:0000256" key="3">
    <source>
        <dbReference type="ARBA" id="ARBA00022475"/>
    </source>
</evidence>
<evidence type="ECO:0000256" key="7">
    <source>
        <dbReference type="SAM" id="Phobius"/>
    </source>
</evidence>
<gene>
    <name evidence="8" type="ORF">KME15_06185</name>
</gene>
<dbReference type="Proteomes" id="UP000757435">
    <property type="component" value="Unassembled WGS sequence"/>
</dbReference>
<feature type="transmembrane region" description="Helical" evidence="7">
    <location>
        <begin position="209"/>
        <end position="227"/>
    </location>
</feature>
<keyword evidence="4 7" id="KW-0812">Transmembrane</keyword>
<feature type="transmembrane region" description="Helical" evidence="7">
    <location>
        <begin position="87"/>
        <end position="108"/>
    </location>
</feature>
<reference evidence="8" key="1">
    <citation type="submission" date="2021-05" db="EMBL/GenBank/DDBJ databases">
        <authorList>
            <person name="Pietrasiak N."/>
            <person name="Ward R."/>
            <person name="Stajich J.E."/>
            <person name="Kurbessoian T."/>
        </authorList>
    </citation>
    <scope>NUCLEOTIDE SEQUENCE</scope>
    <source>
        <strain evidence="8">UHER 2000/2452</strain>
    </source>
</reference>
<evidence type="ECO:0000256" key="4">
    <source>
        <dbReference type="ARBA" id="ARBA00022692"/>
    </source>
</evidence>
<feature type="transmembrane region" description="Helical" evidence="7">
    <location>
        <begin position="12"/>
        <end position="29"/>
    </location>
</feature>
<feature type="transmembrane region" description="Helical" evidence="7">
    <location>
        <begin position="366"/>
        <end position="391"/>
    </location>
</feature>
<dbReference type="GO" id="GO:0005886">
    <property type="term" value="C:plasma membrane"/>
    <property type="evidence" value="ECO:0007669"/>
    <property type="project" value="UniProtKB-SubCell"/>
</dbReference>
<dbReference type="Pfam" id="PF13440">
    <property type="entry name" value="Polysacc_synt_3"/>
    <property type="match status" value="1"/>
</dbReference>
<protein>
    <submittedName>
        <fullName evidence="8">Oligosaccharide flippase family protein</fullName>
    </submittedName>
</protein>
<accession>A0A951Q8J4</accession>
<keyword evidence="5 7" id="KW-1133">Transmembrane helix</keyword>
<evidence type="ECO:0000256" key="1">
    <source>
        <dbReference type="ARBA" id="ARBA00004651"/>
    </source>
</evidence>
<proteinExistence type="inferred from homology"/>
<dbReference type="AlphaFoldDB" id="A0A951Q8J4"/>
<feature type="transmembrane region" description="Helical" evidence="7">
    <location>
        <begin position="422"/>
        <end position="442"/>
    </location>
</feature>
<comment type="subcellular location">
    <subcellularLocation>
        <location evidence="1">Cell membrane</location>
        <topology evidence="1">Multi-pass membrane protein</topology>
    </subcellularLocation>
</comment>
<feature type="transmembrane region" description="Helical" evidence="7">
    <location>
        <begin position="41"/>
        <end position="67"/>
    </location>
</feature>
<dbReference type="EMBL" id="JAHHHD010000004">
    <property type="protein sequence ID" value="MBW4658243.1"/>
    <property type="molecule type" value="Genomic_DNA"/>
</dbReference>
<dbReference type="PANTHER" id="PTHR30250:SF10">
    <property type="entry name" value="LIPOPOLYSACCHARIDE BIOSYNTHESIS PROTEIN WZXC"/>
    <property type="match status" value="1"/>
</dbReference>
<name>A0A951Q8J4_9CYAN</name>
<feature type="transmembrane region" description="Helical" evidence="7">
    <location>
        <begin position="294"/>
        <end position="318"/>
    </location>
</feature>
<evidence type="ECO:0000256" key="2">
    <source>
        <dbReference type="ARBA" id="ARBA00007430"/>
    </source>
</evidence>
<evidence type="ECO:0000256" key="6">
    <source>
        <dbReference type="ARBA" id="ARBA00023136"/>
    </source>
</evidence>
<feature type="transmembrane region" description="Helical" evidence="7">
    <location>
        <begin position="155"/>
        <end position="188"/>
    </location>
</feature>
<sequence>MTALKKLVVRGMLWTVLGYGASQIIRFGANLILTRLLFPEFFGLMALVNIFIAGLTLFSDVGIGISIVQNKSGDEPDFLNTAWTIQVIRGLGLWLICLLFAHPVAMLYGEPQLMALIPVAGLVTVISGFNSTALYTLERHIAIKGLTVMELSTQAIQIVVMLCWAFITPTIWALVGGNIISALVKLIWSYRLVPGKRNWFMLDKRATHEIFSLGRWIFFSTALMFLAEQVDRLLLGKMFSLQLLGIYSVALMLSDVPRQVTIALGMRVVLPAIAKLTDLPRSELRAKALKSRRYLLYALTLIMVVTIGWGDVATSFLYDKRYAAATWMLPILAIGIWPRILCATIEPALSALGKVQYMTLGNLCRLIFTATGILLGYSLFGSLGAVIAVALNDLVYYTVVNYGLCREGIGCLRQDAEMTGLLVLGVGGFAVLRIALGIPFPVPGIV</sequence>
<keyword evidence="3" id="KW-1003">Cell membrane</keyword>
<keyword evidence="6 7" id="KW-0472">Membrane</keyword>
<evidence type="ECO:0000256" key="5">
    <source>
        <dbReference type="ARBA" id="ARBA00022989"/>
    </source>
</evidence>
<feature type="transmembrane region" description="Helical" evidence="7">
    <location>
        <begin position="324"/>
        <end position="345"/>
    </location>
</feature>
<comment type="caution">
    <text evidence="8">The sequence shown here is derived from an EMBL/GenBank/DDBJ whole genome shotgun (WGS) entry which is preliminary data.</text>
</comment>